<evidence type="ECO:0000313" key="1">
    <source>
        <dbReference type="EMBL" id="EIC95804.1"/>
    </source>
</evidence>
<comment type="caution">
    <text evidence="1">The sequence shown here is derived from an EMBL/GenBank/DDBJ whole genome shotgun (WGS) entry which is preliminary data.</text>
</comment>
<name>I0R7Z6_9FIRM</name>
<dbReference type="EMBL" id="AJGH01000065">
    <property type="protein sequence ID" value="EIC95804.1"/>
    <property type="molecule type" value="Genomic_DNA"/>
</dbReference>
<dbReference type="Proteomes" id="UP000005039">
    <property type="component" value="Unassembled WGS sequence"/>
</dbReference>
<proteinExistence type="predicted"/>
<protein>
    <submittedName>
        <fullName evidence="1">PF10991 family protein</fullName>
    </submittedName>
</protein>
<dbReference type="RefSeq" id="WP_008753958.1">
    <property type="nucleotide sequence ID" value="NZ_AJGH01000065.1"/>
</dbReference>
<dbReference type="InterPro" id="IPR022595">
    <property type="entry name" value="Enc34_ssDNA-bd"/>
</dbReference>
<dbReference type="Gene3D" id="2.40.50.140">
    <property type="entry name" value="Nucleic acid-binding proteins"/>
    <property type="match status" value="1"/>
</dbReference>
<gene>
    <name evidence="1" type="ORF">HMPREF9970_1020</name>
</gene>
<dbReference type="AlphaFoldDB" id="I0R7Z6"/>
<evidence type="ECO:0000313" key="2">
    <source>
        <dbReference type="Proteomes" id="UP000005039"/>
    </source>
</evidence>
<dbReference type="SUPFAM" id="SSF50249">
    <property type="entry name" value="Nucleic acid-binding proteins"/>
    <property type="match status" value="1"/>
</dbReference>
<organism evidence="1 2">
    <name type="scientific">Lachnoanaerobaculum saburreum F0468</name>
    <dbReference type="NCBI Taxonomy" id="1095750"/>
    <lineage>
        <taxon>Bacteria</taxon>
        <taxon>Bacillati</taxon>
        <taxon>Bacillota</taxon>
        <taxon>Clostridia</taxon>
        <taxon>Lachnospirales</taxon>
        <taxon>Lachnospiraceae</taxon>
        <taxon>Lachnoanaerobaculum</taxon>
    </lineage>
</organism>
<reference evidence="1 2" key="1">
    <citation type="submission" date="2012-03" db="EMBL/GenBank/DDBJ databases">
        <authorList>
            <person name="Durkin A.S."/>
            <person name="McCorrison J."/>
            <person name="Torralba M."/>
            <person name="Gillis M."/>
            <person name="Methe B."/>
            <person name="Sutton G."/>
            <person name="Nelson K.E."/>
        </authorList>
    </citation>
    <scope>NUCLEOTIDE SEQUENCE [LARGE SCALE GENOMIC DNA]</scope>
    <source>
        <strain evidence="1 2">F0468</strain>
    </source>
</reference>
<accession>I0R7Z6</accession>
<sequence>MSKVITGKVRFSYVALLNPRNDLNGNSKYSVTALLPKSDIQTKQAIDTAIAQAIEEGRNGKWNGVVPPVVPNPIHDGDGVKDSGEPYGDECKGCWVFTASTNADPTRPRPEIVGPDLQPIMSATEVYSGMYGRLSVNFAPYFSAGKRGIGCYLNNVQKLEDGEPLAGTKASASEDFGTSQVPQAQNQTYVPQGQVAYGVVGAQPQYGQPVQPQYGQPTQIDPITGQPIVQGGVMGL</sequence>
<dbReference type="OrthoDB" id="9786575at2"/>
<dbReference type="InterPro" id="IPR012340">
    <property type="entry name" value="NA-bd_OB-fold"/>
</dbReference>
<dbReference type="Pfam" id="PF10991">
    <property type="entry name" value="Enc34_ssDNA-bd"/>
    <property type="match status" value="1"/>
</dbReference>
<keyword evidence="2" id="KW-1185">Reference proteome</keyword>
<dbReference type="PATRIC" id="fig|1095750.3.peg.1409"/>
<dbReference type="eggNOG" id="ENOG502Z8YX">
    <property type="taxonomic scope" value="Bacteria"/>
</dbReference>